<feature type="region of interest" description="Disordered" evidence="1">
    <location>
        <begin position="188"/>
        <end position="222"/>
    </location>
</feature>
<evidence type="ECO:0000313" key="5">
    <source>
        <dbReference type="Proteomes" id="UP001140949"/>
    </source>
</evidence>
<dbReference type="AlphaFoldDB" id="A0AAX6GXC1"/>
<evidence type="ECO:0000256" key="1">
    <source>
        <dbReference type="SAM" id="MobiDB-lite"/>
    </source>
</evidence>
<dbReference type="EMBL" id="JANAVB010016007">
    <property type="protein sequence ID" value="KAJ6832575.1"/>
    <property type="molecule type" value="Genomic_DNA"/>
</dbReference>
<reference evidence="4" key="2">
    <citation type="submission" date="2023-04" db="EMBL/GenBank/DDBJ databases">
        <authorList>
            <person name="Bruccoleri R.E."/>
            <person name="Oakeley E.J."/>
            <person name="Faust A.-M."/>
            <person name="Dessus-Babus S."/>
            <person name="Altorfer M."/>
            <person name="Burckhardt D."/>
            <person name="Oertli M."/>
            <person name="Naumann U."/>
            <person name="Petersen F."/>
            <person name="Wong J."/>
        </authorList>
    </citation>
    <scope>NUCLEOTIDE SEQUENCE</scope>
    <source>
        <strain evidence="4">GSM-AAB239-AS_SAM_17_03QT</strain>
        <tissue evidence="4">Leaf</tissue>
    </source>
</reference>
<feature type="compositionally biased region" description="Polar residues" evidence="1">
    <location>
        <begin position="208"/>
        <end position="222"/>
    </location>
</feature>
<name>A0AAX6GXC1_IRIPA</name>
<organism evidence="4 5">
    <name type="scientific">Iris pallida</name>
    <name type="common">Sweet iris</name>
    <dbReference type="NCBI Taxonomy" id="29817"/>
    <lineage>
        <taxon>Eukaryota</taxon>
        <taxon>Viridiplantae</taxon>
        <taxon>Streptophyta</taxon>
        <taxon>Embryophyta</taxon>
        <taxon>Tracheophyta</taxon>
        <taxon>Spermatophyta</taxon>
        <taxon>Magnoliopsida</taxon>
        <taxon>Liliopsida</taxon>
        <taxon>Asparagales</taxon>
        <taxon>Iridaceae</taxon>
        <taxon>Iridoideae</taxon>
        <taxon>Irideae</taxon>
        <taxon>Iris</taxon>
    </lineage>
</organism>
<sequence>MFGMHQDPPGQDEAALDFKAMLEAALMNTYKFYDEESSSGYDAVGDSKSTGGTQNNVNQESSTSSQSVLVGSTQHLNVEEEEQILPMSAATDRNLVSPQDADIHDHELYSSLLSGSLFDTEEPCTHDPVAGGPDISLNGDEEEFGQKASSENVDALVKDLESLSVSPDGLKDSLSASIMSYHDVEAAEEPHASYQPVTGTPEIGNLLATETTEGQQSDTDTI</sequence>
<proteinExistence type="predicted"/>
<evidence type="ECO:0000313" key="3">
    <source>
        <dbReference type="EMBL" id="KAJ6832575.1"/>
    </source>
</evidence>
<dbReference type="Proteomes" id="UP001140949">
    <property type="component" value="Unassembled WGS sequence"/>
</dbReference>
<reference evidence="4" key="1">
    <citation type="journal article" date="2023" name="GigaByte">
        <title>Genome assembly of the bearded iris, Iris pallida Lam.</title>
        <authorList>
            <person name="Bruccoleri R.E."/>
            <person name="Oakeley E.J."/>
            <person name="Faust A.M.E."/>
            <person name="Altorfer M."/>
            <person name="Dessus-Babus S."/>
            <person name="Burckhardt D."/>
            <person name="Oertli M."/>
            <person name="Naumann U."/>
            <person name="Petersen F."/>
            <person name="Wong J."/>
        </authorList>
    </citation>
    <scope>NUCLEOTIDE SEQUENCE</scope>
    <source>
        <strain evidence="4">GSM-AAB239-AS_SAM_17_03QT</strain>
    </source>
</reference>
<keyword evidence="5" id="KW-1185">Reference proteome</keyword>
<feature type="compositionally biased region" description="Low complexity" evidence="1">
    <location>
        <begin position="53"/>
        <end position="70"/>
    </location>
</feature>
<evidence type="ECO:0000313" key="4">
    <source>
        <dbReference type="EMBL" id="KAJ6833396.1"/>
    </source>
</evidence>
<gene>
    <name evidence="2" type="ORF">M6B38_133585</name>
    <name evidence="4" type="ORF">M6B38_339730</name>
    <name evidence="3" type="ORF">M6B38_344305</name>
</gene>
<comment type="caution">
    <text evidence="4">The sequence shown here is derived from an EMBL/GenBank/DDBJ whole genome shotgun (WGS) entry which is preliminary data.</text>
</comment>
<protein>
    <submittedName>
        <fullName evidence="4">Uncharacterized protein</fullName>
    </submittedName>
</protein>
<evidence type="ECO:0000313" key="2">
    <source>
        <dbReference type="EMBL" id="KAJ6815650.1"/>
    </source>
</evidence>
<feature type="region of interest" description="Disordered" evidence="1">
    <location>
        <begin position="37"/>
        <end position="70"/>
    </location>
</feature>
<dbReference type="EMBL" id="JANAVB010015000">
    <property type="protein sequence ID" value="KAJ6833396.1"/>
    <property type="molecule type" value="Genomic_DNA"/>
</dbReference>
<accession>A0AAX6GXC1</accession>
<dbReference type="EMBL" id="JANAVB010028723">
    <property type="protein sequence ID" value="KAJ6815650.1"/>
    <property type="molecule type" value="Genomic_DNA"/>
</dbReference>